<evidence type="ECO:0000313" key="1">
    <source>
        <dbReference type="EMBL" id="GAH47753.1"/>
    </source>
</evidence>
<proteinExistence type="predicted"/>
<gene>
    <name evidence="1" type="ORF">S03H2_39142</name>
</gene>
<dbReference type="InterPro" id="IPR036866">
    <property type="entry name" value="RibonucZ/Hydroxyglut_hydro"/>
</dbReference>
<dbReference type="PANTHER" id="PTHR30619">
    <property type="entry name" value="DNA INTERNALIZATION/COMPETENCE PROTEIN COMEC/REC2"/>
    <property type="match status" value="1"/>
</dbReference>
<dbReference type="Gene3D" id="3.60.15.10">
    <property type="entry name" value="Ribonuclease Z/Hydroxyacylglutathione hydrolase-like"/>
    <property type="match status" value="1"/>
</dbReference>
<organism evidence="1">
    <name type="scientific">marine sediment metagenome</name>
    <dbReference type="NCBI Taxonomy" id="412755"/>
    <lineage>
        <taxon>unclassified sequences</taxon>
        <taxon>metagenomes</taxon>
        <taxon>ecological metagenomes</taxon>
    </lineage>
</organism>
<feature type="non-terminal residue" evidence="1">
    <location>
        <position position="1"/>
    </location>
</feature>
<dbReference type="AlphaFoldDB" id="X1HR36"/>
<dbReference type="InterPro" id="IPR052159">
    <property type="entry name" value="Competence_DNA_uptake"/>
</dbReference>
<comment type="caution">
    <text evidence="1">The sequence shown here is derived from an EMBL/GenBank/DDBJ whole genome shotgun (WGS) entry which is preliminary data.</text>
</comment>
<accession>X1HR36</accession>
<dbReference type="PANTHER" id="PTHR30619:SF1">
    <property type="entry name" value="RECOMBINATION PROTEIN 2"/>
    <property type="match status" value="1"/>
</dbReference>
<dbReference type="SUPFAM" id="SSF56281">
    <property type="entry name" value="Metallo-hydrolase/oxidoreductase"/>
    <property type="match status" value="1"/>
</dbReference>
<dbReference type="EMBL" id="BARU01024175">
    <property type="protein sequence ID" value="GAH47753.1"/>
    <property type="molecule type" value="Genomic_DNA"/>
</dbReference>
<protein>
    <recommendedName>
        <fullName evidence="2">Metallo-beta-lactamase domain-containing protein</fullName>
    </recommendedName>
</protein>
<evidence type="ECO:0008006" key="2">
    <source>
        <dbReference type="Google" id="ProtNLM"/>
    </source>
</evidence>
<sequence>PLEPPTSSDFNAFSLVIVVSHGSFSCLLTGDLTAPGERELLKRGVSLKADVLKVGHHGAKDATTKEFLEAVSPRMAVVSVDEANVWGYPSEEVLERLEKAGAKVYRTDRDGDIVLSIPVAESLE</sequence>
<name>X1HR36_9ZZZZ</name>
<reference evidence="1" key="1">
    <citation type="journal article" date="2014" name="Front. Microbiol.">
        <title>High frequency of phylogenetically diverse reductive dehalogenase-homologous genes in deep subseafloor sedimentary metagenomes.</title>
        <authorList>
            <person name="Kawai M."/>
            <person name="Futagami T."/>
            <person name="Toyoda A."/>
            <person name="Takaki Y."/>
            <person name="Nishi S."/>
            <person name="Hori S."/>
            <person name="Arai W."/>
            <person name="Tsubouchi T."/>
            <person name="Morono Y."/>
            <person name="Uchiyama I."/>
            <person name="Ito T."/>
            <person name="Fujiyama A."/>
            <person name="Inagaki F."/>
            <person name="Takami H."/>
        </authorList>
    </citation>
    <scope>NUCLEOTIDE SEQUENCE</scope>
    <source>
        <strain evidence="1">Expedition CK06-06</strain>
    </source>
</reference>